<feature type="signal peptide" evidence="1">
    <location>
        <begin position="1"/>
        <end position="22"/>
    </location>
</feature>
<evidence type="ECO:0000256" key="1">
    <source>
        <dbReference type="SAM" id="SignalP"/>
    </source>
</evidence>
<name>A0A1Y4JMR1_9BACE</name>
<gene>
    <name evidence="2" type="ORF">B5F24_17090</name>
</gene>
<evidence type="ECO:0000313" key="2">
    <source>
        <dbReference type="EMBL" id="OUP31301.1"/>
    </source>
</evidence>
<sequence>MKKKIFVSIALLALLAACDDHYDDQFNIKPDITDVKDIAMTLETADYGTISKLSANQELALSKDPEGKTYVEALAEVGTNHYFTEEAPAEDYLPAYLKSKYPNADEGSRFVVTYKLFSPSEYMGDFKNLSAYDLTEDDYKTVWGDKVKASFLSPSTVSKIPGLLKAAVNNPAAGDMKVVNYAYSQTEPSIGGGGDGGDEPAPSYTSVADLLKLTSKGEYTSKGEVVAVNAKSFILKDETGLIRVYQGKLVTCSVGDVVEVSGEVELAKQGMNRFSSKSVFKVLERKEAFTYPAPQTMETADLVTYANAAVPAIQYVTYEGTLTKNSNNINIVLDGDNSVQGSITDALLVDDSWINQTVVVTGYLAGVSSSSAKYINTFATSIVVKGTANQVTPIGLIAYSPIGNYTVKGLVTAVHTKGFVMTDGTGDILVYKNALPDEKVGDMVQVVGTTEARNGLIQFTSTGLAVISISEGSTIPNDMVPQVLSAAELNAYAAAPRFAYVSVEGTLTIEDSGKGYNYYNLAVEGVEKDLSLSYVDDSDVAASLNGKKVVMNGYLLGANKGGYIQVMLVSIKEAAAVAGLRSLASTRASSVSPTTSALYVYDGDNNAWKEYTTEEAKVAVVEPGVYESLGTDMIEEPETVLPAYLKQKYPYAAAESVVAVIYNEKANTPVVAEYTLGENWIETTSSRLVTTTFTQDAEGISAEASMYVNETFKKDLGSFTIQDVFMDGVSWVWKQDSYGYMKASAYIKATGNHQAESWLVSPVMNFKKSKEPELLFEHACRFRAENPADHLNVMVSVDYSGDVKTATWTALTVENWSDATDWTFVSNKIDLSAYNGQQVTIAFKYASTNEVAPTWEVKNVVVREKVEGESEGEEGGDAETPAE</sequence>
<proteinExistence type="predicted"/>
<feature type="chain" id="PRO_5012147353" evidence="1">
    <location>
        <begin position="23"/>
        <end position="883"/>
    </location>
</feature>
<dbReference type="GO" id="GO:0003677">
    <property type="term" value="F:DNA binding"/>
    <property type="evidence" value="ECO:0007669"/>
    <property type="project" value="UniProtKB-KW"/>
</dbReference>
<reference evidence="3" key="1">
    <citation type="submission" date="2017-04" db="EMBL/GenBank/DDBJ databases">
        <title>Function of individual gut microbiota members based on whole genome sequencing of pure cultures obtained from chicken caecum.</title>
        <authorList>
            <person name="Medvecky M."/>
            <person name="Cejkova D."/>
            <person name="Polansky O."/>
            <person name="Karasova D."/>
            <person name="Kubasova T."/>
            <person name="Cizek A."/>
            <person name="Rychlik I."/>
        </authorList>
    </citation>
    <scope>NUCLEOTIDE SEQUENCE [LARGE SCALE GENOMIC DNA]</scope>
    <source>
        <strain evidence="3">An189</strain>
    </source>
</reference>
<dbReference type="RefSeq" id="WP_087413706.1">
    <property type="nucleotide sequence ID" value="NZ_CALIXP010000079.1"/>
</dbReference>
<dbReference type="PROSITE" id="PS51257">
    <property type="entry name" value="PROKAR_LIPOPROTEIN"/>
    <property type="match status" value="1"/>
</dbReference>
<organism evidence="2 3">
    <name type="scientific">Bacteroides clarus</name>
    <dbReference type="NCBI Taxonomy" id="626929"/>
    <lineage>
        <taxon>Bacteria</taxon>
        <taxon>Pseudomonadati</taxon>
        <taxon>Bacteroidota</taxon>
        <taxon>Bacteroidia</taxon>
        <taxon>Bacteroidales</taxon>
        <taxon>Bacteroidaceae</taxon>
        <taxon>Bacteroides</taxon>
    </lineage>
</organism>
<protein>
    <submittedName>
        <fullName evidence="2">DNA-binding protein</fullName>
    </submittedName>
</protein>
<dbReference type="Gene3D" id="2.60.120.200">
    <property type="match status" value="1"/>
</dbReference>
<dbReference type="AlphaFoldDB" id="A0A1Y4JMR1"/>
<dbReference type="EMBL" id="NFKE01000023">
    <property type="protein sequence ID" value="OUP31301.1"/>
    <property type="molecule type" value="Genomic_DNA"/>
</dbReference>
<keyword evidence="1" id="KW-0732">Signal</keyword>
<dbReference type="NCBIfam" id="NF038128">
    <property type="entry name" value="choice_anch_J"/>
    <property type="match status" value="1"/>
</dbReference>
<keyword evidence="2" id="KW-0238">DNA-binding</keyword>
<evidence type="ECO:0000313" key="3">
    <source>
        <dbReference type="Proteomes" id="UP000196587"/>
    </source>
</evidence>
<dbReference type="Proteomes" id="UP000196587">
    <property type="component" value="Unassembled WGS sequence"/>
</dbReference>
<comment type="caution">
    <text evidence="2">The sequence shown here is derived from an EMBL/GenBank/DDBJ whole genome shotgun (WGS) entry which is preliminary data.</text>
</comment>
<accession>A0A1Y4JMR1</accession>